<feature type="domain" description="Wall-associated receptor kinase galacturonan-binding" evidence="9">
    <location>
        <begin position="29"/>
        <end position="86"/>
    </location>
</feature>
<keyword evidence="6" id="KW-0325">Glycoprotein</keyword>
<dbReference type="Proteomes" id="UP000796880">
    <property type="component" value="Unassembled WGS sequence"/>
</dbReference>
<dbReference type="Pfam" id="PF13947">
    <property type="entry name" value="GUB_WAK_bind"/>
    <property type="match status" value="1"/>
</dbReference>
<protein>
    <submittedName>
        <fullName evidence="10">Uncharacterized protein</fullName>
    </submittedName>
</protein>
<keyword evidence="11" id="KW-1185">Reference proteome</keyword>
<dbReference type="Pfam" id="PF08488">
    <property type="entry name" value="WAK"/>
    <property type="match status" value="1"/>
</dbReference>
<gene>
    <name evidence="10" type="ORF">FNV43_RR06355</name>
</gene>
<comment type="caution">
    <text evidence="10">The sequence shown here is derived from an EMBL/GenBank/DDBJ whole genome shotgun (WGS) entry which is preliminary data.</text>
</comment>
<evidence type="ECO:0000256" key="6">
    <source>
        <dbReference type="ARBA" id="ARBA00023180"/>
    </source>
</evidence>
<keyword evidence="3" id="KW-0808">Transferase</keyword>
<sequence length="259" mass="28480">MGPQFSLATVVRLLVLAAAIPRQQSDWTQRCGDVDVPFPFGMDNKTYLDDTFLITCNTSFNTPKAFLGESNIEVTNISVDDGDLSVMQFRAKDCYYQSGNLTLNIEASIEFPKITISSSKNKFFAIGCDTYALAQAAKREERYATGCISFCGNKTTSFVSESCSGSGCCKATIANGLKNVTVKNVTVVLNSYFNHSEILESNPCSYAFVADETKFNSSKTTSFKDLESTEKLPIVINWAIGNESVRCDDAKKRNNYACK</sequence>
<dbReference type="InterPro" id="IPR025287">
    <property type="entry name" value="WAK_GUB"/>
</dbReference>
<organism evidence="10 11">
    <name type="scientific">Rhamnella rubrinervis</name>
    <dbReference type="NCBI Taxonomy" id="2594499"/>
    <lineage>
        <taxon>Eukaryota</taxon>
        <taxon>Viridiplantae</taxon>
        <taxon>Streptophyta</taxon>
        <taxon>Embryophyta</taxon>
        <taxon>Tracheophyta</taxon>
        <taxon>Spermatophyta</taxon>
        <taxon>Magnoliopsida</taxon>
        <taxon>eudicotyledons</taxon>
        <taxon>Gunneridae</taxon>
        <taxon>Pentapetalae</taxon>
        <taxon>rosids</taxon>
        <taxon>fabids</taxon>
        <taxon>Rosales</taxon>
        <taxon>Rhamnaceae</taxon>
        <taxon>rhamnoid group</taxon>
        <taxon>Rhamneae</taxon>
        <taxon>Rhamnella</taxon>
    </lineage>
</organism>
<dbReference type="OrthoDB" id="4062651at2759"/>
<keyword evidence="2" id="KW-0418">Kinase</keyword>
<feature type="signal peptide" evidence="7">
    <location>
        <begin position="1"/>
        <end position="25"/>
    </location>
</feature>
<keyword evidence="5" id="KW-1015">Disulfide bond</keyword>
<name>A0A8K0MLW8_9ROSA</name>
<evidence type="ECO:0000259" key="9">
    <source>
        <dbReference type="Pfam" id="PF13947"/>
    </source>
</evidence>
<accession>A0A8K0MLW8</accession>
<dbReference type="GO" id="GO:0030247">
    <property type="term" value="F:polysaccharide binding"/>
    <property type="evidence" value="ECO:0007669"/>
    <property type="project" value="InterPro"/>
</dbReference>
<feature type="chain" id="PRO_5035445063" evidence="7">
    <location>
        <begin position="26"/>
        <end position="259"/>
    </location>
</feature>
<evidence type="ECO:0000313" key="10">
    <source>
        <dbReference type="EMBL" id="KAF3450275.1"/>
    </source>
</evidence>
<dbReference type="PANTHER" id="PTHR33491">
    <property type="entry name" value="OSJNBA0016N04.9 PROTEIN"/>
    <property type="match status" value="1"/>
</dbReference>
<reference evidence="10" key="1">
    <citation type="submission" date="2020-03" db="EMBL/GenBank/DDBJ databases">
        <title>A high-quality chromosome-level genome assembly of a woody plant with both climbing and erect habits, Rhamnella rubrinervis.</title>
        <authorList>
            <person name="Lu Z."/>
            <person name="Yang Y."/>
            <person name="Zhu X."/>
            <person name="Sun Y."/>
        </authorList>
    </citation>
    <scope>NUCLEOTIDE SEQUENCE</scope>
    <source>
        <strain evidence="10">BYM</strain>
        <tissue evidence="10">Leaf</tissue>
    </source>
</reference>
<evidence type="ECO:0000256" key="7">
    <source>
        <dbReference type="SAM" id="SignalP"/>
    </source>
</evidence>
<feature type="domain" description="Wall-associated receptor kinase" evidence="8">
    <location>
        <begin position="161"/>
        <end position="240"/>
    </location>
</feature>
<proteinExistence type="predicted"/>
<evidence type="ECO:0000256" key="4">
    <source>
        <dbReference type="ARBA" id="ARBA00022729"/>
    </source>
</evidence>
<dbReference type="InterPro" id="IPR013695">
    <property type="entry name" value="WAK"/>
</dbReference>
<evidence type="ECO:0000256" key="5">
    <source>
        <dbReference type="ARBA" id="ARBA00023157"/>
    </source>
</evidence>
<keyword evidence="2" id="KW-0723">Serine/threonine-protein kinase</keyword>
<evidence type="ECO:0000256" key="1">
    <source>
        <dbReference type="ARBA" id="ARBA00004479"/>
    </source>
</evidence>
<evidence type="ECO:0000313" key="11">
    <source>
        <dbReference type="Proteomes" id="UP000796880"/>
    </source>
</evidence>
<evidence type="ECO:0000259" key="8">
    <source>
        <dbReference type="Pfam" id="PF08488"/>
    </source>
</evidence>
<dbReference type="GO" id="GO:0004674">
    <property type="term" value="F:protein serine/threonine kinase activity"/>
    <property type="evidence" value="ECO:0007669"/>
    <property type="project" value="UniProtKB-KW"/>
</dbReference>
<comment type="subcellular location">
    <subcellularLocation>
        <location evidence="1">Membrane</location>
        <topology evidence="1">Single-pass type I membrane protein</topology>
    </subcellularLocation>
</comment>
<evidence type="ECO:0000256" key="3">
    <source>
        <dbReference type="ARBA" id="ARBA00022679"/>
    </source>
</evidence>
<keyword evidence="4 7" id="KW-0732">Signal</keyword>
<dbReference type="EMBL" id="VOIH02000003">
    <property type="protein sequence ID" value="KAF3450275.1"/>
    <property type="molecule type" value="Genomic_DNA"/>
</dbReference>
<dbReference type="AlphaFoldDB" id="A0A8K0MLW8"/>
<dbReference type="GO" id="GO:0016020">
    <property type="term" value="C:membrane"/>
    <property type="evidence" value="ECO:0007669"/>
    <property type="project" value="UniProtKB-SubCell"/>
</dbReference>
<evidence type="ECO:0000256" key="2">
    <source>
        <dbReference type="ARBA" id="ARBA00022527"/>
    </source>
</evidence>